<evidence type="ECO:0000313" key="5">
    <source>
        <dbReference type="Proteomes" id="UP001180531"/>
    </source>
</evidence>
<dbReference type="Proteomes" id="UP001180531">
    <property type="component" value="Unassembled WGS sequence"/>
</dbReference>
<gene>
    <name evidence="4" type="ORF">RM609_25695</name>
</gene>
<evidence type="ECO:0000259" key="3">
    <source>
        <dbReference type="Pfam" id="PF13400"/>
    </source>
</evidence>
<proteinExistence type="predicted"/>
<reference evidence="4" key="1">
    <citation type="submission" date="2024-05" db="EMBL/GenBank/DDBJ databases">
        <title>30 novel species of actinomycetes from the DSMZ collection.</title>
        <authorList>
            <person name="Nouioui I."/>
        </authorList>
    </citation>
    <scope>NUCLEOTIDE SEQUENCE</scope>
    <source>
        <strain evidence="4">DSM 40473</strain>
    </source>
</reference>
<comment type="caution">
    <text evidence="4">The sequence shown here is derived from an EMBL/GenBank/DDBJ whole genome shotgun (WGS) entry which is preliminary data.</text>
</comment>
<keyword evidence="2" id="KW-0812">Transmembrane</keyword>
<protein>
    <submittedName>
        <fullName evidence="4">Pilus assembly protein TadG-related protein</fullName>
    </submittedName>
</protein>
<accession>A0ABU2STW6</accession>
<dbReference type="EMBL" id="JAVRFI010000020">
    <property type="protein sequence ID" value="MDT0452457.1"/>
    <property type="molecule type" value="Genomic_DNA"/>
</dbReference>
<dbReference type="InterPro" id="IPR028087">
    <property type="entry name" value="Tad_N"/>
</dbReference>
<evidence type="ECO:0000313" key="4">
    <source>
        <dbReference type="EMBL" id="MDT0452457.1"/>
    </source>
</evidence>
<feature type="domain" description="Putative Flp pilus-assembly TadG-like N-terminal" evidence="3">
    <location>
        <begin position="19"/>
        <end position="66"/>
    </location>
</feature>
<sequence length="238" mass="23949">MSRSPFGRFRGDALRGDAGQAFPLYITAVAALLFLALAFFAVGRAGAVKNAAQTAADAAALAAAQDYRDQLRTGFLLAVGTGGGPAGAGGGWADWLAGRGGRDGPACDAAESYARLNGAQPAITCEPGGEPGSFTVTVVSERTVGESVVPGTGDKHARATAKATVTPRCDAMTPVPPTPPPTPTPTPTPTASPSPSPTPSSPPVVDLTCDGGKVLVIDPRRPDATVKATDLFAVRLAE</sequence>
<evidence type="ECO:0000256" key="2">
    <source>
        <dbReference type="SAM" id="Phobius"/>
    </source>
</evidence>
<feature type="transmembrane region" description="Helical" evidence="2">
    <location>
        <begin position="21"/>
        <end position="42"/>
    </location>
</feature>
<evidence type="ECO:0000256" key="1">
    <source>
        <dbReference type="SAM" id="MobiDB-lite"/>
    </source>
</evidence>
<feature type="region of interest" description="Disordered" evidence="1">
    <location>
        <begin position="147"/>
        <end position="205"/>
    </location>
</feature>
<keyword evidence="2" id="KW-1133">Transmembrane helix</keyword>
<keyword evidence="2" id="KW-0472">Membrane</keyword>
<organism evidence="4 5">
    <name type="scientific">Streptomyces hesseae</name>
    <dbReference type="NCBI Taxonomy" id="3075519"/>
    <lineage>
        <taxon>Bacteria</taxon>
        <taxon>Bacillati</taxon>
        <taxon>Actinomycetota</taxon>
        <taxon>Actinomycetes</taxon>
        <taxon>Kitasatosporales</taxon>
        <taxon>Streptomycetaceae</taxon>
        <taxon>Streptomyces</taxon>
    </lineage>
</organism>
<name>A0ABU2STW6_9ACTN</name>
<keyword evidence="5" id="KW-1185">Reference proteome</keyword>
<feature type="compositionally biased region" description="Pro residues" evidence="1">
    <location>
        <begin position="174"/>
        <end position="202"/>
    </location>
</feature>
<dbReference type="Pfam" id="PF13400">
    <property type="entry name" value="Tad"/>
    <property type="match status" value="1"/>
</dbReference>
<dbReference type="RefSeq" id="WP_311614014.1">
    <property type="nucleotide sequence ID" value="NZ_JAVRFI010000020.1"/>
</dbReference>